<comment type="similarity">
    <text evidence="2">Belongs to the QNG1 protein family.</text>
</comment>
<gene>
    <name evidence="6" type="ORF">COS93_00920</name>
</gene>
<dbReference type="Proteomes" id="UP000228777">
    <property type="component" value="Unassembled WGS sequence"/>
</dbReference>
<sequence length="324" mass="37906">MVIKVEENKILKSIKPVIKLAEHVRIIEENIEAVCKDFNSQNVQYWMAASPFNLSDLNDKEKLNFIFVFNSINFCYWGKPKWTIEYEGNQYDGAWGMIGCLRRAIDNKVPILQAKYLAKISEGELKEILKGNILIPLFEERLKILQENGKVLEEKYKGDFASIVEKAKKDTLNLLEIIISDFPSFNDVAFYKEYKVLFYKRVQLLISDIYRTFEGENYDKLKNIELLTAFSDYKIPQVLRKLKILEYSPELASKIDNQIPILSGSEEEIEIRANTIWAIEMMKEKIKPKIPNITSMDIDSYLWLLGQNKSPDDKPYHLTRTIFY</sequence>
<dbReference type="PANTHER" id="PTHR21314:SF0">
    <property type="entry name" value="QUEUOSINE 5'-PHOSPHATE N-GLYCOSYLASE_HYDROLASE"/>
    <property type="match status" value="1"/>
</dbReference>
<reference evidence="7" key="1">
    <citation type="submission" date="2017-09" db="EMBL/GenBank/DDBJ databases">
        <title>Depth-based differentiation of microbial function through sediment-hosted aquifers and enrichment of novel symbionts in the deep terrestrial subsurface.</title>
        <authorList>
            <person name="Probst A.J."/>
            <person name="Ladd B."/>
            <person name="Jarett J.K."/>
            <person name="Geller-Mcgrath D.E."/>
            <person name="Sieber C.M.K."/>
            <person name="Emerson J.B."/>
            <person name="Anantharaman K."/>
            <person name="Thomas B.C."/>
            <person name="Malmstrom R."/>
            <person name="Stieglmeier M."/>
            <person name="Klingl A."/>
            <person name="Woyke T."/>
            <person name="Ryan C.M."/>
            <person name="Banfield J.F."/>
        </authorList>
    </citation>
    <scope>NUCLEOTIDE SEQUENCE [LARGE SCALE GENOMIC DNA]</scope>
</reference>
<evidence type="ECO:0000313" key="7">
    <source>
        <dbReference type="Proteomes" id="UP000228777"/>
    </source>
</evidence>
<dbReference type="PANTHER" id="PTHR21314">
    <property type="entry name" value="QUEUOSINE 5'-PHOSPHATE N-GLYCOSYLASE_HYDROLASE-RELATED"/>
    <property type="match status" value="1"/>
</dbReference>
<dbReference type="GO" id="GO:0016787">
    <property type="term" value="F:hydrolase activity"/>
    <property type="evidence" value="ECO:0007669"/>
    <property type="project" value="UniProtKB-KW"/>
</dbReference>
<dbReference type="GO" id="GO:0006400">
    <property type="term" value="P:tRNA modification"/>
    <property type="evidence" value="ECO:0007669"/>
    <property type="project" value="TreeGrafter"/>
</dbReference>
<protein>
    <recommendedName>
        <fullName evidence="3">Queuosine 5'-phosphate N-glycosylase/hydrolase</fullName>
    </recommendedName>
    <alternativeName>
        <fullName evidence="4">Queuosine-nucleotide N-glycosylase/hydrolase</fullName>
    </alternativeName>
</protein>
<evidence type="ECO:0000256" key="2">
    <source>
        <dbReference type="ARBA" id="ARBA00035119"/>
    </source>
</evidence>
<dbReference type="AlphaFoldDB" id="A0A2M6Z3Q3"/>
<comment type="caution">
    <text evidence="6">The sequence shown here is derived from an EMBL/GenBank/DDBJ whole genome shotgun (WGS) entry which is preliminary data.</text>
</comment>
<dbReference type="InterPro" id="IPR019438">
    <property type="entry name" value="Q_salvage"/>
</dbReference>
<evidence type="ECO:0000256" key="3">
    <source>
        <dbReference type="ARBA" id="ARBA00035306"/>
    </source>
</evidence>
<organism evidence="6 7">
    <name type="scientific">bacterium (Candidatus Gribaldobacteria) CG07_land_8_20_14_0_80_33_18</name>
    <dbReference type="NCBI Taxonomy" id="2014272"/>
    <lineage>
        <taxon>Bacteria</taxon>
        <taxon>Candidatus Gribaldobacteria</taxon>
    </lineage>
</organism>
<dbReference type="Pfam" id="PF10343">
    <property type="entry name" value="Q_salvage"/>
    <property type="match status" value="1"/>
</dbReference>
<keyword evidence="1" id="KW-0378">Hydrolase</keyword>
<accession>A0A2M6Z3Q3</accession>
<comment type="catalytic activity">
    <reaction evidence="5">
        <text>queuosine 5'-phosphate + H2O = queuine + D-ribose 5-phosphate</text>
        <dbReference type="Rhea" id="RHEA:75387"/>
        <dbReference type="ChEBI" id="CHEBI:15377"/>
        <dbReference type="ChEBI" id="CHEBI:17433"/>
        <dbReference type="ChEBI" id="CHEBI:78346"/>
        <dbReference type="ChEBI" id="CHEBI:194371"/>
    </reaction>
    <physiologicalReaction direction="left-to-right" evidence="5">
        <dbReference type="Rhea" id="RHEA:75388"/>
    </physiologicalReaction>
</comment>
<dbReference type="EMBL" id="PEWP01000018">
    <property type="protein sequence ID" value="PIU47016.1"/>
    <property type="molecule type" value="Genomic_DNA"/>
</dbReference>
<name>A0A2M6Z3Q3_9BACT</name>
<evidence type="ECO:0000256" key="1">
    <source>
        <dbReference type="ARBA" id="ARBA00022801"/>
    </source>
</evidence>
<evidence type="ECO:0000256" key="5">
    <source>
        <dbReference type="ARBA" id="ARBA00048204"/>
    </source>
</evidence>
<evidence type="ECO:0000313" key="6">
    <source>
        <dbReference type="EMBL" id="PIU47016.1"/>
    </source>
</evidence>
<evidence type="ECO:0000256" key="4">
    <source>
        <dbReference type="ARBA" id="ARBA00035393"/>
    </source>
</evidence>
<proteinExistence type="inferred from homology"/>